<evidence type="ECO:0000313" key="2">
    <source>
        <dbReference type="EMBL" id="GAA2097354.1"/>
    </source>
</evidence>
<comment type="caution">
    <text evidence="2">The sequence shown here is derived from an EMBL/GenBank/DDBJ whole genome shotgun (WGS) entry which is preliminary data.</text>
</comment>
<dbReference type="InterPro" id="IPR021354">
    <property type="entry name" value="DUF2975"/>
</dbReference>
<evidence type="ECO:0000256" key="1">
    <source>
        <dbReference type="SAM" id="Phobius"/>
    </source>
</evidence>
<accession>A0ABN2WSU7</accession>
<dbReference type="RefSeq" id="WP_231249961.1">
    <property type="nucleotide sequence ID" value="NZ_BAAAMQ010000005.1"/>
</dbReference>
<feature type="transmembrane region" description="Helical" evidence="1">
    <location>
        <begin position="98"/>
        <end position="121"/>
    </location>
</feature>
<sequence length="210" mass="22095">MDSTRGNDPLRTLELLVGMIVSVMALLAGLVLVGTVVGTGAIPGVNAEVCASTAGDAPAFRRTEGDSTGPVGLGEGITWRADEVQICDPDPDGATRALAVLGLVVWAGAPLLFFSLLWRLLRRARREGVFADRVPGELRTLGRILIAWAALDFFVSGLVDAALLTRMTDSTVILSGDVPWLPVLVGVTLLALARVIAQAVDLRRDAEATI</sequence>
<dbReference type="Pfam" id="PF11188">
    <property type="entry name" value="DUF2975"/>
    <property type="match status" value="1"/>
</dbReference>
<keyword evidence="1" id="KW-0472">Membrane</keyword>
<feature type="transmembrane region" description="Helical" evidence="1">
    <location>
        <begin position="141"/>
        <end position="159"/>
    </location>
</feature>
<dbReference type="EMBL" id="BAAAMQ010000005">
    <property type="protein sequence ID" value="GAA2097354.1"/>
    <property type="molecule type" value="Genomic_DNA"/>
</dbReference>
<keyword evidence="1" id="KW-1133">Transmembrane helix</keyword>
<evidence type="ECO:0000313" key="3">
    <source>
        <dbReference type="Proteomes" id="UP001501161"/>
    </source>
</evidence>
<gene>
    <name evidence="2" type="ORF">GCM10009726_05800</name>
</gene>
<organism evidence="2 3">
    <name type="scientific">Nocardioides furvisabuli</name>
    <dbReference type="NCBI Taxonomy" id="375542"/>
    <lineage>
        <taxon>Bacteria</taxon>
        <taxon>Bacillati</taxon>
        <taxon>Actinomycetota</taxon>
        <taxon>Actinomycetes</taxon>
        <taxon>Propionibacteriales</taxon>
        <taxon>Nocardioidaceae</taxon>
        <taxon>Nocardioides</taxon>
    </lineage>
</organism>
<keyword evidence="1" id="KW-0812">Transmembrane</keyword>
<name>A0ABN2WSU7_9ACTN</name>
<reference evidence="2 3" key="1">
    <citation type="journal article" date="2019" name="Int. J. Syst. Evol. Microbiol.">
        <title>The Global Catalogue of Microorganisms (GCM) 10K type strain sequencing project: providing services to taxonomists for standard genome sequencing and annotation.</title>
        <authorList>
            <consortium name="The Broad Institute Genomics Platform"/>
            <consortium name="The Broad Institute Genome Sequencing Center for Infectious Disease"/>
            <person name="Wu L."/>
            <person name="Ma J."/>
        </authorList>
    </citation>
    <scope>NUCLEOTIDE SEQUENCE [LARGE SCALE GENOMIC DNA]</scope>
    <source>
        <strain evidence="2 3">JCM 13813</strain>
    </source>
</reference>
<dbReference type="Proteomes" id="UP001501161">
    <property type="component" value="Unassembled WGS sequence"/>
</dbReference>
<feature type="transmembrane region" description="Helical" evidence="1">
    <location>
        <begin position="179"/>
        <end position="197"/>
    </location>
</feature>
<feature type="transmembrane region" description="Helical" evidence="1">
    <location>
        <begin position="12"/>
        <end position="37"/>
    </location>
</feature>
<evidence type="ECO:0008006" key="4">
    <source>
        <dbReference type="Google" id="ProtNLM"/>
    </source>
</evidence>
<proteinExistence type="predicted"/>
<protein>
    <recommendedName>
        <fullName evidence="4">DUF2975 domain-containing protein</fullName>
    </recommendedName>
</protein>
<keyword evidence="3" id="KW-1185">Reference proteome</keyword>